<dbReference type="RefSeq" id="WP_113937719.1">
    <property type="nucleotide sequence ID" value="NZ_JBNNVF010000001.1"/>
</dbReference>
<sequence>MKKYIAYSKIGIKQQLVYKGDLWLNVFGMIIAFVLWIFFWKGLYQGKEQIDGISISQMITYMAISYAILIPQLHSMRMRHPFNEKIRNGNIVFDILRPGNFIRKLFFERIGTVLIFFFFIVLPIYSFVVFLSTGYIPEAKVFLSFLVATIISILVGFFININFCLLMMKYVETSGVWVLFNSLTFFLGGMPFPIWIYPEKIQYVIQLLPLKFLYYVPTSIFNGIISQEDVLSELVTGFIWIVVLYITNIILWRVMFKKLIIQGG</sequence>
<dbReference type="AlphaFoldDB" id="A0A3D9VAM2"/>
<keyword evidence="1" id="KW-1133">Transmembrane helix</keyword>
<feature type="transmembrane region" description="Helical" evidence="1">
    <location>
        <begin position="113"/>
        <end position="136"/>
    </location>
</feature>
<accession>A0A3D9VAM2</accession>
<keyword evidence="1" id="KW-0812">Transmembrane</keyword>
<evidence type="ECO:0000256" key="1">
    <source>
        <dbReference type="SAM" id="Phobius"/>
    </source>
</evidence>
<protein>
    <submittedName>
        <fullName evidence="2">ABC-type uncharacterized transport system permease subunit</fullName>
    </submittedName>
</protein>
<comment type="caution">
    <text evidence="2">The sequence shown here is derived from an EMBL/GenBank/DDBJ whole genome shotgun (WGS) entry which is preliminary data.</text>
</comment>
<proteinExistence type="predicted"/>
<evidence type="ECO:0000313" key="2">
    <source>
        <dbReference type="EMBL" id="REF38547.1"/>
    </source>
</evidence>
<name>A0A3D9VAM2_BACMY</name>
<keyword evidence="1" id="KW-0472">Membrane</keyword>
<evidence type="ECO:0000313" key="3">
    <source>
        <dbReference type="Proteomes" id="UP000256530"/>
    </source>
</evidence>
<feature type="transmembrane region" description="Helical" evidence="1">
    <location>
        <begin position="237"/>
        <end position="256"/>
    </location>
</feature>
<dbReference type="PANTHER" id="PTHR36832:SF1">
    <property type="entry name" value="SLR1174 PROTEIN"/>
    <property type="match status" value="1"/>
</dbReference>
<feature type="transmembrane region" description="Helical" evidence="1">
    <location>
        <begin position="21"/>
        <end position="40"/>
    </location>
</feature>
<feature type="transmembrane region" description="Helical" evidence="1">
    <location>
        <begin position="52"/>
        <end position="70"/>
    </location>
</feature>
<reference evidence="2 3" key="1">
    <citation type="submission" date="2018-08" db="EMBL/GenBank/DDBJ databases">
        <title>Freshwater and sediment microbial communities from various areas in North America, analyzing microbe dynamics in response to fracking.</title>
        <authorList>
            <person name="Lamendella R."/>
        </authorList>
    </citation>
    <scope>NUCLEOTIDE SEQUENCE [LARGE SCALE GENOMIC DNA]</scope>
    <source>
        <strain evidence="2 3">DB-1</strain>
    </source>
</reference>
<organism evidence="2 3">
    <name type="scientific">Bacillus mycoides</name>
    <dbReference type="NCBI Taxonomy" id="1405"/>
    <lineage>
        <taxon>Bacteria</taxon>
        <taxon>Bacillati</taxon>
        <taxon>Bacillota</taxon>
        <taxon>Bacilli</taxon>
        <taxon>Bacillales</taxon>
        <taxon>Bacillaceae</taxon>
        <taxon>Bacillus</taxon>
        <taxon>Bacillus cereus group</taxon>
    </lineage>
</organism>
<feature type="transmembrane region" description="Helical" evidence="1">
    <location>
        <begin position="142"/>
        <end position="165"/>
    </location>
</feature>
<gene>
    <name evidence="2" type="ORF">DET55_108176</name>
</gene>
<feature type="transmembrane region" description="Helical" evidence="1">
    <location>
        <begin position="177"/>
        <end position="197"/>
    </location>
</feature>
<dbReference type="EMBL" id="QTTY01000008">
    <property type="protein sequence ID" value="REF38547.1"/>
    <property type="molecule type" value="Genomic_DNA"/>
</dbReference>
<dbReference type="PANTHER" id="PTHR36832">
    <property type="entry name" value="SLR1174 PROTEIN-RELATED"/>
    <property type="match status" value="1"/>
</dbReference>
<dbReference type="Proteomes" id="UP000256530">
    <property type="component" value="Unassembled WGS sequence"/>
</dbReference>